<dbReference type="AlphaFoldDB" id="A0A6V8JW13"/>
<protein>
    <submittedName>
        <fullName evidence="6">Glycosyl transferase</fullName>
    </submittedName>
</protein>
<dbReference type="Pfam" id="PF06722">
    <property type="entry name" value="EryCIII-like_C"/>
    <property type="match status" value="1"/>
</dbReference>
<keyword evidence="7" id="KW-1185">Reference proteome</keyword>
<dbReference type="Pfam" id="PF21036">
    <property type="entry name" value="EryCIII-like_N"/>
    <property type="match status" value="1"/>
</dbReference>
<keyword evidence="3 6" id="KW-0808">Transferase</keyword>
<comment type="similarity">
    <text evidence="1">Belongs to the glycosyltransferase 28 family.</text>
</comment>
<evidence type="ECO:0000256" key="3">
    <source>
        <dbReference type="ARBA" id="ARBA00022679"/>
    </source>
</evidence>
<name>A0A6V8JW13_9ACTN</name>
<feature type="domain" description="Erythromycin biosynthesis protein CIII-like N-terminal" evidence="5">
    <location>
        <begin position="23"/>
        <end position="222"/>
    </location>
</feature>
<dbReference type="GO" id="GO:0016758">
    <property type="term" value="F:hexosyltransferase activity"/>
    <property type="evidence" value="ECO:0007669"/>
    <property type="project" value="UniProtKB-ARBA"/>
</dbReference>
<dbReference type="CDD" id="cd03784">
    <property type="entry name" value="GT1_Gtf-like"/>
    <property type="match status" value="1"/>
</dbReference>
<dbReference type="PANTHER" id="PTHR48050:SF13">
    <property type="entry name" value="STEROL 3-BETA-GLUCOSYLTRANSFERASE UGT80A2"/>
    <property type="match status" value="1"/>
</dbReference>
<dbReference type="InterPro" id="IPR048284">
    <property type="entry name" value="EryCIII-like_N"/>
</dbReference>
<feature type="domain" description="Erythromycin biosynthesis protein CIII-like C-terminal" evidence="4">
    <location>
        <begin position="238"/>
        <end position="378"/>
    </location>
</feature>
<reference evidence="6 7" key="2">
    <citation type="submission" date="2020-03" db="EMBL/GenBank/DDBJ databases">
        <authorList>
            <person name="Ichikawa N."/>
            <person name="Kimura A."/>
            <person name="Kitahashi Y."/>
            <person name="Uohara A."/>
        </authorList>
    </citation>
    <scope>NUCLEOTIDE SEQUENCE [LARGE SCALE GENOMIC DNA]</scope>
    <source>
        <strain evidence="6 7">NBRC 108639</strain>
    </source>
</reference>
<dbReference type="InterPro" id="IPR010610">
    <property type="entry name" value="EryCIII-like_C"/>
</dbReference>
<dbReference type="Proteomes" id="UP000482800">
    <property type="component" value="Unassembled WGS sequence"/>
</dbReference>
<reference evidence="6 7" key="1">
    <citation type="submission" date="2020-03" db="EMBL/GenBank/DDBJ databases">
        <title>Whole genome shotgun sequence of Phytohabitans houttuyneae NBRC 108639.</title>
        <authorList>
            <person name="Komaki H."/>
            <person name="Tamura T."/>
        </authorList>
    </citation>
    <scope>NUCLEOTIDE SEQUENCE [LARGE SCALE GENOMIC DNA]</scope>
    <source>
        <strain evidence="6 7">NBRC 108639</strain>
    </source>
</reference>
<gene>
    <name evidence="6" type="ORF">Phou_009920</name>
</gene>
<evidence type="ECO:0000259" key="4">
    <source>
        <dbReference type="Pfam" id="PF06722"/>
    </source>
</evidence>
<dbReference type="SUPFAM" id="SSF53756">
    <property type="entry name" value="UDP-Glycosyltransferase/glycogen phosphorylase"/>
    <property type="match status" value="1"/>
</dbReference>
<evidence type="ECO:0000256" key="2">
    <source>
        <dbReference type="ARBA" id="ARBA00022676"/>
    </source>
</evidence>
<dbReference type="RefSeq" id="WP_173053900.1">
    <property type="nucleotide sequence ID" value="NZ_BAABGO010000005.1"/>
</dbReference>
<evidence type="ECO:0000313" key="6">
    <source>
        <dbReference type="EMBL" id="GFJ76812.1"/>
    </source>
</evidence>
<organism evidence="6 7">
    <name type="scientific">Phytohabitans houttuyneae</name>
    <dbReference type="NCBI Taxonomy" id="1076126"/>
    <lineage>
        <taxon>Bacteria</taxon>
        <taxon>Bacillati</taxon>
        <taxon>Actinomycetota</taxon>
        <taxon>Actinomycetes</taxon>
        <taxon>Micromonosporales</taxon>
        <taxon>Micromonosporaceae</taxon>
    </lineage>
</organism>
<dbReference type="GO" id="GO:0008194">
    <property type="term" value="F:UDP-glycosyltransferase activity"/>
    <property type="evidence" value="ECO:0007669"/>
    <property type="project" value="InterPro"/>
</dbReference>
<comment type="caution">
    <text evidence="6">The sequence shown here is derived from an EMBL/GenBank/DDBJ whole genome shotgun (WGS) entry which is preliminary data.</text>
</comment>
<dbReference type="InterPro" id="IPR002213">
    <property type="entry name" value="UDP_glucos_trans"/>
</dbReference>
<keyword evidence="2" id="KW-0328">Glycosyltransferase</keyword>
<evidence type="ECO:0000313" key="7">
    <source>
        <dbReference type="Proteomes" id="UP000482800"/>
    </source>
</evidence>
<dbReference type="InterPro" id="IPR050426">
    <property type="entry name" value="Glycosyltransferase_28"/>
</dbReference>
<dbReference type="Gene3D" id="3.40.50.2000">
    <property type="entry name" value="Glycogen Phosphorylase B"/>
    <property type="match status" value="2"/>
</dbReference>
<evidence type="ECO:0000259" key="5">
    <source>
        <dbReference type="Pfam" id="PF21036"/>
    </source>
</evidence>
<sequence>MRVLLTSVPAVGHFFPLVPLAHAFRAAGHEVLVALAEHPEWAASAGLPVVDPAPGYEAVALAMGTLEADPAFRDEWFKPIGPDRDISPRAKMFAGFNGPLVAGTLELAEQWKPHLVVHEQTTSVGAMVAAKLGVPAVQRNIGPVVTNNTHRLTAELLADLNEKYDIPPVPATAEIVELLPPSMLTAPAEGIFMGGAPYNGGGLLGHSLPRRSERPQVVLSMGGGFSARFFGLGAMHPLLASAAEVDADFVLALGSADISSLGTLPPNVRPSGWIPFGELFRTCTAVVHHGGGSTALAAIDAGIPQLVALDPMDVGSGPLAASVQERGVGLVAAPDDVTPAVLERLIGDDTLRTATAEVRMEIAALPSPSQVATRLADLAARI</sequence>
<dbReference type="PANTHER" id="PTHR48050">
    <property type="entry name" value="STEROL 3-BETA-GLUCOSYLTRANSFERASE"/>
    <property type="match status" value="1"/>
</dbReference>
<evidence type="ECO:0000256" key="1">
    <source>
        <dbReference type="ARBA" id="ARBA00006962"/>
    </source>
</evidence>
<proteinExistence type="inferred from homology"/>
<accession>A0A6V8JW13</accession>
<dbReference type="EMBL" id="BLPF01000001">
    <property type="protein sequence ID" value="GFJ76812.1"/>
    <property type="molecule type" value="Genomic_DNA"/>
</dbReference>
<dbReference type="GO" id="GO:0017000">
    <property type="term" value="P:antibiotic biosynthetic process"/>
    <property type="evidence" value="ECO:0007669"/>
    <property type="project" value="UniProtKB-ARBA"/>
</dbReference>